<gene>
    <name evidence="1" type="ORF">OO17_22705</name>
</gene>
<accession>A0A0D7EDH6</accession>
<evidence type="ECO:0000313" key="2">
    <source>
        <dbReference type="Proteomes" id="UP000032515"/>
    </source>
</evidence>
<dbReference type="EMBL" id="JXXE01000501">
    <property type="protein sequence ID" value="KIZ38575.1"/>
    <property type="molecule type" value="Genomic_DNA"/>
</dbReference>
<dbReference type="RefSeq" id="WP_044415924.1">
    <property type="nucleotide sequence ID" value="NZ_JXXE01000501.1"/>
</dbReference>
<dbReference type="Proteomes" id="UP000032515">
    <property type="component" value="Unassembled WGS sequence"/>
</dbReference>
<comment type="caution">
    <text evidence="1">The sequence shown here is derived from an EMBL/GenBank/DDBJ whole genome shotgun (WGS) entry which is preliminary data.</text>
</comment>
<organism evidence="1 2">
    <name type="scientific">Rhodopseudomonas palustris</name>
    <dbReference type="NCBI Taxonomy" id="1076"/>
    <lineage>
        <taxon>Bacteria</taxon>
        <taxon>Pseudomonadati</taxon>
        <taxon>Pseudomonadota</taxon>
        <taxon>Alphaproteobacteria</taxon>
        <taxon>Hyphomicrobiales</taxon>
        <taxon>Nitrobacteraceae</taxon>
        <taxon>Rhodopseudomonas</taxon>
    </lineage>
</organism>
<name>A0A0D7EDH6_RHOPL</name>
<reference evidence="1 2" key="1">
    <citation type="submission" date="2014-11" db="EMBL/GenBank/DDBJ databases">
        <title>Genomics and ecophysiology of heterotrophic nitrogen fixing bacteria isolated from estuarine surface water.</title>
        <authorList>
            <person name="Bentzon-Tilia M."/>
            <person name="Severin I."/>
            <person name="Hansen L.H."/>
            <person name="Riemann L."/>
        </authorList>
    </citation>
    <scope>NUCLEOTIDE SEQUENCE [LARGE SCALE GENOMIC DNA]</scope>
    <source>
        <strain evidence="1 2">BAL398</strain>
    </source>
</reference>
<proteinExistence type="predicted"/>
<dbReference type="OrthoDB" id="7775353at2"/>
<dbReference type="AlphaFoldDB" id="A0A0D7EDH6"/>
<protein>
    <submittedName>
        <fullName evidence="1">Uncharacterized protein</fullName>
    </submittedName>
</protein>
<sequence>MKITALEIIADPKPWKTGDKLIAKFNVEFAGLRMIDCLLIRASRGFLLAQVPRGTGRDEGKRLVEIVEPDVRVKMAEAAFAAFTILGGTEKAA</sequence>
<dbReference type="PATRIC" id="fig|1076.23.peg.5422"/>
<evidence type="ECO:0000313" key="1">
    <source>
        <dbReference type="EMBL" id="KIZ38575.1"/>
    </source>
</evidence>